<dbReference type="PRINTS" id="PR00038">
    <property type="entry name" value="HTHLUXR"/>
</dbReference>
<dbReference type="PROSITE" id="PS50043">
    <property type="entry name" value="HTH_LUXR_2"/>
    <property type="match status" value="1"/>
</dbReference>
<feature type="domain" description="Response regulatory" evidence="4">
    <location>
        <begin position="6"/>
        <end position="122"/>
    </location>
</feature>
<dbReference type="PROSITE" id="PS00622">
    <property type="entry name" value="HTH_LUXR_1"/>
    <property type="match status" value="1"/>
</dbReference>
<dbReference type="PANTHER" id="PTHR44591:SF3">
    <property type="entry name" value="RESPONSE REGULATORY DOMAIN-CONTAINING PROTEIN"/>
    <property type="match status" value="1"/>
</dbReference>
<feature type="domain" description="HTH luxR-type" evidence="3">
    <location>
        <begin position="142"/>
        <end position="207"/>
    </location>
</feature>
<keyword evidence="5" id="KW-0934">Plastid</keyword>
<dbReference type="PANTHER" id="PTHR44591">
    <property type="entry name" value="STRESS RESPONSE REGULATOR PROTEIN 1"/>
    <property type="match status" value="1"/>
</dbReference>
<dbReference type="Pfam" id="PF00196">
    <property type="entry name" value="GerE"/>
    <property type="match status" value="1"/>
</dbReference>
<dbReference type="InterPro" id="IPR001789">
    <property type="entry name" value="Sig_transdc_resp-reg_receiver"/>
</dbReference>
<keyword evidence="1 2" id="KW-0597">Phosphoprotein</keyword>
<sequence length="216" mass="25411">MKKNKSLLLVDDDNYLVQLLSHYLLSEGFLVNTSDSVKNALVIIKHNKPDLIISDIMMKRLDGYDFIKILKKDKVLLDIPFIFLTAKGMTNDRIRGYNLGCHSYIAKPFDPKELLSIVNNIFKRIENFQLYNMNHLSFYSKIPDYITSFTYREKQILMLLLQGFMNKEIAFRLNLGVRNIEKYITRLLKKTNTRNRTELVKLYITFKQNSILDKGE</sequence>
<gene>
    <name evidence="5" type="primary">ycf29</name>
</gene>
<proteinExistence type="predicted"/>
<evidence type="ECO:0000256" key="1">
    <source>
        <dbReference type="ARBA" id="ARBA00022553"/>
    </source>
</evidence>
<dbReference type="AlphaFoldDB" id="A0A4D6WVU1"/>
<dbReference type="Pfam" id="PF00072">
    <property type="entry name" value="Response_reg"/>
    <property type="match status" value="1"/>
</dbReference>
<dbReference type="SMART" id="SM00421">
    <property type="entry name" value="HTH_LUXR"/>
    <property type="match status" value="1"/>
</dbReference>
<reference evidence="5" key="1">
    <citation type="journal article" date="2019" name="Mol. Phylogenet. Evol.">
        <title>Morphological evolution and classification of the red algal order Ceramiales inferred using plastid phylogenomics.</title>
        <authorList>
            <person name="Diaz-Tapia P."/>
            <person name="Pasella M.M."/>
            <person name="Verbruggen H."/>
            <person name="Maggs C.A."/>
        </authorList>
    </citation>
    <scope>NUCLEOTIDE SEQUENCE</scope>
    <source>
        <strain evidence="5">PD2941_1</strain>
    </source>
</reference>
<evidence type="ECO:0000259" key="3">
    <source>
        <dbReference type="PROSITE" id="PS50043"/>
    </source>
</evidence>
<reference evidence="5" key="2">
    <citation type="submission" date="2019-04" db="EMBL/GenBank/DDBJ databases">
        <authorList>
            <person name="Pasella M."/>
        </authorList>
    </citation>
    <scope>NUCLEOTIDE SEQUENCE</scope>
    <source>
        <strain evidence="5">PD2941_1</strain>
    </source>
</reference>
<organism evidence="5">
    <name type="scientific">Pleonosporium borreri</name>
    <dbReference type="NCBI Taxonomy" id="2575635"/>
    <lineage>
        <taxon>Eukaryota</taxon>
        <taxon>Rhodophyta</taxon>
        <taxon>Florideophyceae</taxon>
        <taxon>Rhodymeniophycidae</taxon>
        <taxon>Ceramiales</taxon>
        <taxon>Ceramiaceae</taxon>
        <taxon>Pleonosporium</taxon>
    </lineage>
</organism>
<dbReference type="InterPro" id="IPR050595">
    <property type="entry name" value="Bact_response_regulator"/>
</dbReference>
<dbReference type="SUPFAM" id="SSF52172">
    <property type="entry name" value="CheY-like"/>
    <property type="match status" value="1"/>
</dbReference>
<evidence type="ECO:0000259" key="4">
    <source>
        <dbReference type="PROSITE" id="PS50110"/>
    </source>
</evidence>
<dbReference type="EMBL" id="MK814700">
    <property type="protein sequence ID" value="QCI07769.1"/>
    <property type="molecule type" value="Genomic_DNA"/>
</dbReference>
<dbReference type="Gene3D" id="3.40.50.2300">
    <property type="match status" value="1"/>
</dbReference>
<dbReference type="InterPro" id="IPR011006">
    <property type="entry name" value="CheY-like_superfamily"/>
</dbReference>
<dbReference type="GO" id="GO:0000160">
    <property type="term" value="P:phosphorelay signal transduction system"/>
    <property type="evidence" value="ECO:0007669"/>
    <property type="project" value="InterPro"/>
</dbReference>
<dbReference type="CDD" id="cd06170">
    <property type="entry name" value="LuxR_C_like"/>
    <property type="match status" value="1"/>
</dbReference>
<dbReference type="PROSITE" id="PS50110">
    <property type="entry name" value="RESPONSE_REGULATORY"/>
    <property type="match status" value="1"/>
</dbReference>
<feature type="modified residue" description="4-aspartylphosphate" evidence="2">
    <location>
        <position position="55"/>
    </location>
</feature>
<evidence type="ECO:0000313" key="5">
    <source>
        <dbReference type="EMBL" id="QCI07769.1"/>
    </source>
</evidence>
<evidence type="ECO:0000256" key="2">
    <source>
        <dbReference type="PROSITE-ProRule" id="PRU00169"/>
    </source>
</evidence>
<name>A0A4D6WVU1_9FLOR</name>
<dbReference type="Gene3D" id="1.10.10.10">
    <property type="entry name" value="Winged helix-like DNA-binding domain superfamily/Winged helix DNA-binding domain"/>
    <property type="match status" value="1"/>
</dbReference>
<geneLocation type="plastid" evidence="5"/>
<evidence type="ECO:0008006" key="6">
    <source>
        <dbReference type="Google" id="ProtNLM"/>
    </source>
</evidence>
<dbReference type="InterPro" id="IPR036388">
    <property type="entry name" value="WH-like_DNA-bd_sf"/>
</dbReference>
<protein>
    <recommendedName>
        <fullName evidence="6">TctD-like protein</fullName>
    </recommendedName>
</protein>
<dbReference type="GO" id="GO:0006355">
    <property type="term" value="P:regulation of DNA-templated transcription"/>
    <property type="evidence" value="ECO:0007669"/>
    <property type="project" value="InterPro"/>
</dbReference>
<dbReference type="SMART" id="SM00448">
    <property type="entry name" value="REC"/>
    <property type="match status" value="1"/>
</dbReference>
<accession>A0A4D6WVU1</accession>
<dbReference type="InterPro" id="IPR000792">
    <property type="entry name" value="Tscrpt_reg_LuxR_C"/>
</dbReference>